<dbReference type="Gene3D" id="2.70.20.10">
    <property type="entry name" value="Topoisomerase I, domain 3"/>
    <property type="match status" value="1"/>
</dbReference>
<proteinExistence type="inferred from homology"/>
<dbReference type="AlphaFoldDB" id="A0A6L4WSJ8"/>
<evidence type="ECO:0000313" key="15">
    <source>
        <dbReference type="EMBL" id="KAB7886064.1"/>
    </source>
</evidence>
<feature type="coiled-coil region" evidence="11">
    <location>
        <begin position="790"/>
        <end position="817"/>
    </location>
</feature>
<keyword evidence="4" id="KW-0799">Topoisomerase</keyword>
<dbReference type="InterPro" id="IPR029787">
    <property type="entry name" value="Nucleotide_cyclase"/>
</dbReference>
<dbReference type="PROSITE" id="PS50880">
    <property type="entry name" value="TOPRIM"/>
    <property type="match status" value="1"/>
</dbReference>
<keyword evidence="6" id="KW-0413">Isomerase</keyword>
<feature type="domain" description="Topo IA-type catalytic" evidence="14">
    <location>
        <begin position="127"/>
        <end position="582"/>
    </location>
</feature>
<dbReference type="EMBL" id="WFKK01000047">
    <property type="protein sequence ID" value="KAB7886064.1"/>
    <property type="molecule type" value="Genomic_DNA"/>
</dbReference>
<evidence type="ECO:0000259" key="12">
    <source>
        <dbReference type="PROSITE" id="PS50880"/>
    </source>
</evidence>
<dbReference type="PROSITE" id="PS52039">
    <property type="entry name" value="TOPO_IA_2"/>
    <property type="match status" value="1"/>
</dbReference>
<dbReference type="InterPro" id="IPR013497">
    <property type="entry name" value="Topo_IA_cen"/>
</dbReference>
<dbReference type="EC" id="5.6.2.1" evidence="3"/>
<dbReference type="SUPFAM" id="SSF55073">
    <property type="entry name" value="Nucleotide cyclase"/>
    <property type="match status" value="1"/>
</dbReference>
<comment type="similarity">
    <text evidence="2">Belongs to the type IA topoisomerase family.</text>
</comment>
<evidence type="ECO:0000259" key="14">
    <source>
        <dbReference type="PROSITE" id="PS52039"/>
    </source>
</evidence>
<evidence type="ECO:0000256" key="3">
    <source>
        <dbReference type="ARBA" id="ARBA00012891"/>
    </source>
</evidence>
<dbReference type="Gene3D" id="1.10.290.10">
    <property type="entry name" value="Topoisomerase I, domain 4"/>
    <property type="match status" value="1"/>
</dbReference>
<evidence type="ECO:0000256" key="4">
    <source>
        <dbReference type="ARBA" id="ARBA00023029"/>
    </source>
</evidence>
<dbReference type="InterPro" id="IPR003602">
    <property type="entry name" value="Topo_IA_DNA-bd_dom"/>
</dbReference>
<evidence type="ECO:0000256" key="7">
    <source>
        <dbReference type="ARBA" id="ARBA00030003"/>
    </source>
</evidence>
<dbReference type="SMART" id="SM00436">
    <property type="entry name" value="TOP1Bc"/>
    <property type="match status" value="1"/>
</dbReference>
<organism evidence="15 18">
    <name type="scientific">Poseidonibacter ostreae</name>
    <dbReference type="NCBI Taxonomy" id="2654171"/>
    <lineage>
        <taxon>Bacteria</taxon>
        <taxon>Pseudomonadati</taxon>
        <taxon>Campylobacterota</taxon>
        <taxon>Epsilonproteobacteria</taxon>
        <taxon>Campylobacterales</taxon>
        <taxon>Arcobacteraceae</taxon>
        <taxon>Poseidonibacter</taxon>
    </lineage>
</organism>
<dbReference type="InterPro" id="IPR000160">
    <property type="entry name" value="GGDEF_dom"/>
</dbReference>
<dbReference type="GO" id="GO:0006265">
    <property type="term" value="P:DNA topological change"/>
    <property type="evidence" value="ECO:0007669"/>
    <property type="project" value="InterPro"/>
</dbReference>
<accession>A0A6L4WSJ8</accession>
<dbReference type="InterPro" id="IPR006171">
    <property type="entry name" value="TOPRIM_dom"/>
</dbReference>
<dbReference type="Pfam" id="PF00990">
    <property type="entry name" value="GGDEF"/>
    <property type="match status" value="1"/>
</dbReference>
<dbReference type="PROSITE" id="PS50887">
    <property type="entry name" value="GGDEF"/>
    <property type="match status" value="1"/>
</dbReference>
<evidence type="ECO:0000256" key="1">
    <source>
        <dbReference type="ARBA" id="ARBA00000213"/>
    </source>
</evidence>
<keyword evidence="17" id="KW-1185">Reference proteome</keyword>
<dbReference type="Gene3D" id="1.10.460.10">
    <property type="entry name" value="Topoisomerase I, domain 2"/>
    <property type="match status" value="1"/>
</dbReference>
<protein>
    <recommendedName>
        <fullName evidence="3">DNA topoisomerase</fullName>
        <ecNumber evidence="3">5.6.2.1</ecNumber>
    </recommendedName>
    <alternativeName>
        <fullName evidence="10">Omega-protein</fullName>
    </alternativeName>
    <alternativeName>
        <fullName evidence="9">Relaxing enzyme</fullName>
    </alternativeName>
    <alternativeName>
        <fullName evidence="7">Swivelase</fullName>
    </alternativeName>
    <alternativeName>
        <fullName evidence="8">Untwisting enzyme</fullName>
    </alternativeName>
</protein>
<dbReference type="CDD" id="cd00186">
    <property type="entry name" value="TOP1Ac"/>
    <property type="match status" value="1"/>
</dbReference>
<evidence type="ECO:0000256" key="6">
    <source>
        <dbReference type="ARBA" id="ARBA00023235"/>
    </source>
</evidence>
<dbReference type="Proteomes" id="UP000461010">
    <property type="component" value="Unassembled WGS sequence"/>
</dbReference>
<dbReference type="InterPro" id="IPR023405">
    <property type="entry name" value="Topo_IA_core_domain"/>
</dbReference>
<evidence type="ECO:0000313" key="16">
    <source>
        <dbReference type="EMBL" id="KAB7889615.1"/>
    </source>
</evidence>
<dbReference type="InterPro" id="IPR013824">
    <property type="entry name" value="Topo_IA_cen_sub1"/>
</dbReference>
<dbReference type="CDD" id="cd01949">
    <property type="entry name" value="GGDEF"/>
    <property type="match status" value="1"/>
</dbReference>
<dbReference type="InterPro" id="IPR013825">
    <property type="entry name" value="Topo_IA_cen_sub2"/>
</dbReference>
<sequence length="985" mass="115350">MKNLLIVESPNKAKTIRQWLGNDWYVIASGGHIKNLPKNSYSIEKAKDKFSATWEVMDNKKKLLSDIKSKIKDVQYIYIGTDDDREGERIGFDIVEHFKIKDYYRVIFHEITKETIFDSLKNGLYIDKNRTNAQFARRVIDRIIGYPISSAIRDKFKKDKIADDESIKNLGIGRVTAPALNIIVQNERRIQKFIPKKYKKIYITYMHEGLQFNVSNGMKFYEEQYEELSLLHTMVNDGEIEHVVEKYKEDTRDVAPYAPLITSRIYRNMNYLYHLDPSQTKKILQKLFEGIEIVNKESGVKEIIGLITYPRTDSFNISEKAIDAIRSCLYEKYGKEYVTQTARVFKNKSKTAQEAHEAIRPTSFSKEFFPKNLRNTLTKEQFSDEEFLVYEFIFYRTLSTQMKNSIYDNSKLIINIGGNKFQCIGNKQLFDGWEKLLGDKIKKAEDEDEHEIVEVPKSLKVGDILGTRTISLSEPKNDKTPPRIGLGRFITILDEKNIARPSTIGDVTDLLIKRKLISVLNNMLIPTELGISLVTFLEEHGEWLIDIDHTEEFEKQLDEIEEGGEPNKLIYEYDKLKDEFLDKLGFNYNDSNQPQEWLIDKANNIALKKNEVLDEAIKTDIKKLKKYILEHEKTTKIGKCPECKKNDIHEREKTYSCKNIACDFTIWKNSIIKFFENFEKHMPVTTHKDLLTHILKNKKIWFDDLYSKKNKKTFSAFVILEKSTNGKSHQLALSFSRTNMKSIDDKYLFNADNYEDIKVIDVHDENTIINEEEYHESNINVVEENTATSENKYKESNIELLKKVDDLKKERRLLILENQKDKLTRVYNRGKFEDDLNKIWDDSYTDLTIGFIDFDKFKMINDKYGHQAGDEVLIKISNLIHETVRNFDIELYRYGGEEFCLISKENRSLSNEIFESLRKDIRKYPFIFNNIKVNVTISIGVTFRNEEDSTQTFIKRADAMVYQAKAKGRDRIAIAIDEEVEELLW</sequence>
<dbReference type="InterPro" id="IPR000380">
    <property type="entry name" value="Topo_IA"/>
</dbReference>
<dbReference type="Gene3D" id="3.40.50.140">
    <property type="match status" value="1"/>
</dbReference>
<dbReference type="SUPFAM" id="SSF56712">
    <property type="entry name" value="Prokaryotic type I DNA topoisomerase"/>
    <property type="match status" value="1"/>
</dbReference>
<dbReference type="RefSeq" id="WP_152190967.1">
    <property type="nucleotide sequence ID" value="NZ_WFKI01000025.1"/>
</dbReference>
<dbReference type="GO" id="GO:0003677">
    <property type="term" value="F:DNA binding"/>
    <property type="evidence" value="ECO:0007669"/>
    <property type="project" value="UniProtKB-KW"/>
</dbReference>
<dbReference type="Pfam" id="PF01751">
    <property type="entry name" value="Toprim"/>
    <property type="match status" value="1"/>
</dbReference>
<evidence type="ECO:0000313" key="18">
    <source>
        <dbReference type="Proteomes" id="UP000472839"/>
    </source>
</evidence>
<keyword evidence="5" id="KW-0238">DNA-binding</keyword>
<evidence type="ECO:0000256" key="9">
    <source>
        <dbReference type="ARBA" id="ARBA00032235"/>
    </source>
</evidence>
<dbReference type="EMBL" id="WFKJ01000033">
    <property type="protein sequence ID" value="KAB7889615.1"/>
    <property type="molecule type" value="Genomic_DNA"/>
</dbReference>
<dbReference type="GO" id="GO:0003917">
    <property type="term" value="F:DNA topoisomerase type I (single strand cut, ATP-independent) activity"/>
    <property type="evidence" value="ECO:0007669"/>
    <property type="project" value="UniProtKB-EC"/>
</dbReference>
<dbReference type="SMART" id="SM00493">
    <property type="entry name" value="TOPRIM"/>
    <property type="match status" value="1"/>
</dbReference>
<dbReference type="Proteomes" id="UP000472839">
    <property type="component" value="Unassembled WGS sequence"/>
</dbReference>
<comment type="caution">
    <text evidence="15">The sequence shown here is derived from an EMBL/GenBank/DDBJ whole genome shotgun (WGS) entry which is preliminary data.</text>
</comment>
<evidence type="ECO:0000259" key="13">
    <source>
        <dbReference type="PROSITE" id="PS50887"/>
    </source>
</evidence>
<dbReference type="Pfam" id="PF01131">
    <property type="entry name" value="Topoisom_bac"/>
    <property type="match status" value="1"/>
</dbReference>
<dbReference type="InterPro" id="IPR013826">
    <property type="entry name" value="Topo_IA_cen_sub3"/>
</dbReference>
<dbReference type="SMART" id="SM00267">
    <property type="entry name" value="GGDEF"/>
    <property type="match status" value="1"/>
</dbReference>
<dbReference type="SMART" id="SM00437">
    <property type="entry name" value="TOP1Ac"/>
    <property type="match status" value="1"/>
</dbReference>
<evidence type="ECO:0000256" key="5">
    <source>
        <dbReference type="ARBA" id="ARBA00023125"/>
    </source>
</evidence>
<evidence type="ECO:0000256" key="2">
    <source>
        <dbReference type="ARBA" id="ARBA00009446"/>
    </source>
</evidence>
<comment type="catalytic activity">
    <reaction evidence="1">
        <text>ATP-independent breakage of single-stranded DNA, followed by passage and rejoining.</text>
        <dbReference type="EC" id="5.6.2.1"/>
    </reaction>
</comment>
<feature type="domain" description="Toprim" evidence="12">
    <location>
        <begin position="2"/>
        <end position="111"/>
    </location>
</feature>
<evidence type="ECO:0000256" key="8">
    <source>
        <dbReference type="ARBA" id="ARBA00031985"/>
    </source>
</evidence>
<dbReference type="PANTHER" id="PTHR42785">
    <property type="entry name" value="DNA TOPOISOMERASE, TYPE IA, CORE"/>
    <property type="match status" value="1"/>
</dbReference>
<evidence type="ECO:0000256" key="11">
    <source>
        <dbReference type="SAM" id="Coils"/>
    </source>
</evidence>
<gene>
    <name evidence="15" type="primary">topA</name>
    <name evidence="16" type="ORF">GBG18_10705</name>
    <name evidence="15" type="ORF">GBG19_12940</name>
</gene>
<dbReference type="InterPro" id="IPR003601">
    <property type="entry name" value="Topo_IA_2"/>
</dbReference>
<dbReference type="InterPro" id="IPR043128">
    <property type="entry name" value="Rev_trsase/Diguanyl_cyclase"/>
</dbReference>
<feature type="domain" description="GGDEF" evidence="13">
    <location>
        <begin position="845"/>
        <end position="977"/>
    </location>
</feature>
<dbReference type="PANTHER" id="PTHR42785:SF1">
    <property type="entry name" value="DNA TOPOISOMERASE"/>
    <property type="match status" value="1"/>
</dbReference>
<dbReference type="Gene3D" id="3.30.70.270">
    <property type="match status" value="1"/>
</dbReference>
<evidence type="ECO:0000256" key="10">
    <source>
        <dbReference type="ARBA" id="ARBA00032877"/>
    </source>
</evidence>
<dbReference type="NCBIfam" id="TIGR00254">
    <property type="entry name" value="GGDEF"/>
    <property type="match status" value="1"/>
</dbReference>
<name>A0A6L4WSJ8_9BACT</name>
<reference evidence="17 18" key="1">
    <citation type="submission" date="2019-10" db="EMBL/GenBank/DDBJ databases">
        <title>Poseidonibacter ostreae sp. nov., isolated from the gut of the Ostrea denselamellosa.</title>
        <authorList>
            <person name="Choi A."/>
        </authorList>
    </citation>
    <scope>NUCLEOTIDE SEQUENCE [LARGE SCALE GENOMIC DNA]</scope>
    <source>
        <strain evidence="15 18">SJOD-M-33</strain>
        <strain evidence="16 17">SJOD-M-5</strain>
    </source>
</reference>
<keyword evidence="11" id="KW-0175">Coiled coil</keyword>
<evidence type="ECO:0000313" key="17">
    <source>
        <dbReference type="Proteomes" id="UP000461010"/>
    </source>
</evidence>
<dbReference type="PRINTS" id="PR00417">
    <property type="entry name" value="PRTPISMRASEI"/>
</dbReference>